<evidence type="ECO:0000256" key="1">
    <source>
        <dbReference type="ARBA" id="ARBA00023015"/>
    </source>
</evidence>
<dbReference type="RefSeq" id="WP_352147287.1">
    <property type="nucleotide sequence ID" value="NZ_JBEOZY010000010.1"/>
</dbReference>
<sequence>MSTGQPGHCTTTGAVPVPPPAEDSRADRSRARWSSSGTGASDAFGYWADVVCDAFVGVAVRAGRGDTFEARIETCELDGVGFAALTASPQRVVRTGRLIARDHEDVVLANIQLHGRARLEQNGRVAVLSEGAMAFVDSAHPYELDFAGDFSQLVVKVPRSCLPHRSLSRATAVELDSSSPGRVVADFLVGLHRLEGRDPAAAVALLPHALDLLNTALGWAADGALPRTPATAFTRERVHRFVRRHALDHGLDAAAVAAGCGVSRRTLYRALAEDGETLTGLIRRVRVSHVQRMVRAHPDRPLAAVADACGFGGEAQMYRAFRAVTGTTPGAYRSG</sequence>
<keyword evidence="3" id="KW-0804">Transcription</keyword>
<dbReference type="InterPro" id="IPR018060">
    <property type="entry name" value="HTH_AraC"/>
</dbReference>
<proteinExistence type="predicted"/>
<dbReference type="PROSITE" id="PS01124">
    <property type="entry name" value="HTH_ARAC_FAMILY_2"/>
    <property type="match status" value="1"/>
</dbReference>
<dbReference type="PANTHER" id="PTHR46796:SF6">
    <property type="entry name" value="ARAC SUBFAMILY"/>
    <property type="match status" value="1"/>
</dbReference>
<name>A0ABV1SUT2_9ACTN</name>
<feature type="region of interest" description="Disordered" evidence="4">
    <location>
        <begin position="1"/>
        <end position="38"/>
    </location>
</feature>
<evidence type="ECO:0000259" key="5">
    <source>
        <dbReference type="PROSITE" id="PS01124"/>
    </source>
</evidence>
<feature type="domain" description="HTH araC/xylS-type" evidence="5">
    <location>
        <begin position="236"/>
        <end position="335"/>
    </location>
</feature>
<evidence type="ECO:0000313" key="6">
    <source>
        <dbReference type="EMBL" id="MER6165491.1"/>
    </source>
</evidence>
<gene>
    <name evidence="6" type="ORF">ABT188_13110</name>
</gene>
<dbReference type="SUPFAM" id="SSF46689">
    <property type="entry name" value="Homeodomain-like"/>
    <property type="match status" value="1"/>
</dbReference>
<dbReference type="EMBL" id="JBEOZY010000010">
    <property type="protein sequence ID" value="MER6165491.1"/>
    <property type="molecule type" value="Genomic_DNA"/>
</dbReference>
<comment type="caution">
    <text evidence="6">The sequence shown here is derived from an EMBL/GenBank/DDBJ whole genome shotgun (WGS) entry which is preliminary data.</text>
</comment>
<protein>
    <submittedName>
        <fullName evidence="6">AraC family transcriptional regulator</fullName>
    </submittedName>
</protein>
<keyword evidence="1" id="KW-0805">Transcription regulation</keyword>
<reference evidence="6 7" key="1">
    <citation type="submission" date="2024-06" db="EMBL/GenBank/DDBJ databases">
        <title>The Natural Products Discovery Center: Release of the First 8490 Sequenced Strains for Exploring Actinobacteria Biosynthetic Diversity.</title>
        <authorList>
            <person name="Kalkreuter E."/>
            <person name="Kautsar S.A."/>
            <person name="Yang D."/>
            <person name="Bader C.D."/>
            <person name="Teijaro C.N."/>
            <person name="Fluegel L."/>
            <person name="Davis C.M."/>
            <person name="Simpson J.R."/>
            <person name="Lauterbach L."/>
            <person name="Steele A.D."/>
            <person name="Gui C."/>
            <person name="Meng S."/>
            <person name="Li G."/>
            <person name="Viehrig K."/>
            <person name="Ye F."/>
            <person name="Su P."/>
            <person name="Kiefer A.F."/>
            <person name="Nichols A."/>
            <person name="Cepeda A.J."/>
            <person name="Yan W."/>
            <person name="Fan B."/>
            <person name="Jiang Y."/>
            <person name="Adhikari A."/>
            <person name="Zheng C.-J."/>
            <person name="Schuster L."/>
            <person name="Cowan T.M."/>
            <person name="Smanski M.J."/>
            <person name="Chevrette M.G."/>
            <person name="De Carvalho L.P.S."/>
            <person name="Shen B."/>
        </authorList>
    </citation>
    <scope>NUCLEOTIDE SEQUENCE [LARGE SCALE GENOMIC DNA]</scope>
    <source>
        <strain evidence="6 7">NPDC001615</strain>
    </source>
</reference>
<accession>A0ABV1SUT2</accession>
<evidence type="ECO:0000256" key="3">
    <source>
        <dbReference type="ARBA" id="ARBA00023163"/>
    </source>
</evidence>
<dbReference type="Pfam" id="PF12833">
    <property type="entry name" value="HTH_18"/>
    <property type="match status" value="1"/>
</dbReference>
<dbReference type="InterPro" id="IPR009057">
    <property type="entry name" value="Homeodomain-like_sf"/>
</dbReference>
<dbReference type="PANTHER" id="PTHR46796">
    <property type="entry name" value="HTH-TYPE TRANSCRIPTIONAL ACTIVATOR RHAS-RELATED"/>
    <property type="match status" value="1"/>
</dbReference>
<feature type="compositionally biased region" description="Polar residues" evidence="4">
    <location>
        <begin position="1"/>
        <end position="13"/>
    </location>
</feature>
<evidence type="ECO:0000313" key="7">
    <source>
        <dbReference type="Proteomes" id="UP001496720"/>
    </source>
</evidence>
<dbReference type="InterPro" id="IPR035418">
    <property type="entry name" value="AraC-bd_2"/>
</dbReference>
<evidence type="ECO:0000256" key="2">
    <source>
        <dbReference type="ARBA" id="ARBA00023125"/>
    </source>
</evidence>
<organism evidence="6 7">
    <name type="scientific">Streptomyces violaceorubidus</name>
    <dbReference type="NCBI Taxonomy" id="284042"/>
    <lineage>
        <taxon>Bacteria</taxon>
        <taxon>Bacillati</taxon>
        <taxon>Actinomycetota</taxon>
        <taxon>Actinomycetes</taxon>
        <taxon>Kitasatosporales</taxon>
        <taxon>Streptomycetaceae</taxon>
        <taxon>Streptomyces</taxon>
    </lineage>
</organism>
<dbReference type="Pfam" id="PF14525">
    <property type="entry name" value="AraC_binding_2"/>
    <property type="match status" value="1"/>
</dbReference>
<evidence type="ECO:0000256" key="4">
    <source>
        <dbReference type="SAM" id="MobiDB-lite"/>
    </source>
</evidence>
<keyword evidence="2" id="KW-0238">DNA-binding</keyword>
<keyword evidence="7" id="KW-1185">Reference proteome</keyword>
<dbReference type="Gene3D" id="1.10.10.60">
    <property type="entry name" value="Homeodomain-like"/>
    <property type="match status" value="1"/>
</dbReference>
<dbReference type="Proteomes" id="UP001496720">
    <property type="component" value="Unassembled WGS sequence"/>
</dbReference>
<dbReference type="InterPro" id="IPR050204">
    <property type="entry name" value="AraC_XylS_family_regulators"/>
</dbReference>
<dbReference type="SMART" id="SM00342">
    <property type="entry name" value="HTH_ARAC"/>
    <property type="match status" value="1"/>
</dbReference>